<dbReference type="EMBL" id="PNBA02000001">
    <property type="protein sequence ID" value="KAG6438220.1"/>
    <property type="molecule type" value="Genomic_DNA"/>
</dbReference>
<reference evidence="2" key="2">
    <citation type="submission" date="2020-08" db="EMBL/GenBank/DDBJ databases">
        <title>Plant Genome Project.</title>
        <authorList>
            <person name="Zhang R.-G."/>
        </authorList>
    </citation>
    <scope>NUCLEOTIDE SEQUENCE</scope>
    <source>
        <strain evidence="2">Huo1</strain>
        <tissue evidence="2">Leaf</tissue>
    </source>
</reference>
<comment type="caution">
    <text evidence="2">The sequence shown here is derived from an EMBL/GenBank/DDBJ whole genome shotgun (WGS) entry which is preliminary data.</text>
</comment>
<name>A0A8X8YV51_SALSN</name>
<gene>
    <name evidence="2" type="ORF">SASPL_103157</name>
</gene>
<dbReference type="PANTHER" id="PTHR47003">
    <property type="entry name" value="OS01G0970900 PROTEIN"/>
    <property type="match status" value="1"/>
</dbReference>
<feature type="region of interest" description="Disordered" evidence="1">
    <location>
        <begin position="1"/>
        <end position="26"/>
    </location>
</feature>
<dbReference type="InterPro" id="IPR011990">
    <property type="entry name" value="TPR-like_helical_dom_sf"/>
</dbReference>
<evidence type="ECO:0000313" key="2">
    <source>
        <dbReference type="EMBL" id="KAG6438220.1"/>
    </source>
</evidence>
<protein>
    <recommendedName>
        <fullName evidence="4">Pentatricopeptide repeat-containing protein</fullName>
    </recommendedName>
</protein>
<keyword evidence="3" id="KW-1185">Reference proteome</keyword>
<sequence>MNLESWSGDGKGEEVAGVGKKVKGKDRGEENKKDRFAVDVGPVVLKVIEIVRCENSSLSMEERLENADCRYNEEVVVNVLKKYFKVPKLGLKFFYWVKSREGFRHSTNTFNMMINVAGEAEEFGLVEELVEEMGKSYCEKDLRTWTILVSCYGSRKWIGKALVAF</sequence>
<dbReference type="PANTHER" id="PTHR47003:SF2">
    <property type="entry name" value="OS01G0970900 PROTEIN"/>
    <property type="match status" value="1"/>
</dbReference>
<evidence type="ECO:0000313" key="3">
    <source>
        <dbReference type="Proteomes" id="UP000298416"/>
    </source>
</evidence>
<reference evidence="2" key="1">
    <citation type="submission" date="2018-01" db="EMBL/GenBank/DDBJ databases">
        <authorList>
            <person name="Mao J.F."/>
        </authorList>
    </citation>
    <scope>NUCLEOTIDE SEQUENCE</scope>
    <source>
        <strain evidence="2">Huo1</strain>
        <tissue evidence="2">Leaf</tissue>
    </source>
</reference>
<evidence type="ECO:0008006" key="4">
    <source>
        <dbReference type="Google" id="ProtNLM"/>
    </source>
</evidence>
<dbReference type="InterPro" id="IPR044578">
    <property type="entry name" value="BIR6-like"/>
</dbReference>
<dbReference type="GO" id="GO:0008380">
    <property type="term" value="P:RNA splicing"/>
    <property type="evidence" value="ECO:0007669"/>
    <property type="project" value="InterPro"/>
</dbReference>
<dbReference type="AlphaFoldDB" id="A0A8X8YV51"/>
<organism evidence="2">
    <name type="scientific">Salvia splendens</name>
    <name type="common">Scarlet sage</name>
    <dbReference type="NCBI Taxonomy" id="180675"/>
    <lineage>
        <taxon>Eukaryota</taxon>
        <taxon>Viridiplantae</taxon>
        <taxon>Streptophyta</taxon>
        <taxon>Embryophyta</taxon>
        <taxon>Tracheophyta</taxon>
        <taxon>Spermatophyta</taxon>
        <taxon>Magnoliopsida</taxon>
        <taxon>eudicotyledons</taxon>
        <taxon>Gunneridae</taxon>
        <taxon>Pentapetalae</taxon>
        <taxon>asterids</taxon>
        <taxon>lamiids</taxon>
        <taxon>Lamiales</taxon>
        <taxon>Lamiaceae</taxon>
        <taxon>Nepetoideae</taxon>
        <taxon>Mentheae</taxon>
        <taxon>Salviinae</taxon>
        <taxon>Salvia</taxon>
        <taxon>Salvia subgen. Calosphace</taxon>
        <taxon>core Calosphace</taxon>
    </lineage>
</organism>
<dbReference type="Proteomes" id="UP000298416">
    <property type="component" value="Unassembled WGS sequence"/>
</dbReference>
<dbReference type="Gene3D" id="1.25.40.10">
    <property type="entry name" value="Tetratricopeptide repeat domain"/>
    <property type="match status" value="1"/>
</dbReference>
<accession>A0A8X8YV51</accession>
<proteinExistence type="predicted"/>
<evidence type="ECO:0000256" key="1">
    <source>
        <dbReference type="SAM" id="MobiDB-lite"/>
    </source>
</evidence>